<accession>A0ABN9BQ99</accession>
<gene>
    <name evidence="1" type="ORF">SPARVUS_LOCUS3392354</name>
</gene>
<protein>
    <submittedName>
        <fullName evidence="1">Uncharacterized protein</fullName>
    </submittedName>
</protein>
<dbReference type="EMBL" id="CATNWA010005268">
    <property type="protein sequence ID" value="CAI9549693.1"/>
    <property type="molecule type" value="Genomic_DNA"/>
</dbReference>
<proteinExistence type="predicted"/>
<evidence type="ECO:0000313" key="1">
    <source>
        <dbReference type="EMBL" id="CAI9549693.1"/>
    </source>
</evidence>
<sequence length="45" mass="4910">MMSGSDIFFTTIHMITDWPISAPFAATAVNHRVPDGNYSLAPGDR</sequence>
<organism evidence="1 2">
    <name type="scientific">Staurois parvus</name>
    <dbReference type="NCBI Taxonomy" id="386267"/>
    <lineage>
        <taxon>Eukaryota</taxon>
        <taxon>Metazoa</taxon>
        <taxon>Chordata</taxon>
        <taxon>Craniata</taxon>
        <taxon>Vertebrata</taxon>
        <taxon>Euteleostomi</taxon>
        <taxon>Amphibia</taxon>
        <taxon>Batrachia</taxon>
        <taxon>Anura</taxon>
        <taxon>Neobatrachia</taxon>
        <taxon>Ranoidea</taxon>
        <taxon>Ranidae</taxon>
        <taxon>Staurois</taxon>
    </lineage>
</organism>
<dbReference type="Proteomes" id="UP001162483">
    <property type="component" value="Unassembled WGS sequence"/>
</dbReference>
<evidence type="ECO:0000313" key="2">
    <source>
        <dbReference type="Proteomes" id="UP001162483"/>
    </source>
</evidence>
<keyword evidence="2" id="KW-1185">Reference proteome</keyword>
<reference evidence="1" key="1">
    <citation type="submission" date="2023-05" db="EMBL/GenBank/DDBJ databases">
        <authorList>
            <person name="Stuckert A."/>
        </authorList>
    </citation>
    <scope>NUCLEOTIDE SEQUENCE</scope>
</reference>
<comment type="caution">
    <text evidence="1">The sequence shown here is derived from an EMBL/GenBank/DDBJ whole genome shotgun (WGS) entry which is preliminary data.</text>
</comment>
<name>A0ABN9BQ99_9NEOB</name>